<keyword evidence="2 7" id="KW-0812">Transmembrane</keyword>
<evidence type="ECO:0000313" key="10">
    <source>
        <dbReference type="Proteomes" id="UP001622594"/>
    </source>
</evidence>
<feature type="compositionally biased region" description="Gly residues" evidence="8">
    <location>
        <begin position="53"/>
        <end position="62"/>
    </location>
</feature>
<evidence type="ECO:0000313" key="9">
    <source>
        <dbReference type="EMBL" id="WTR73514.1"/>
    </source>
</evidence>
<sequence>MTEYGRSPGSEPWHPGDPLYGDQGWEGQQQHYPDPQQASQYDQAGHGYQDPYGQGGQAGQGYEGDPYQQQHAQQQYQQQPQEYVDPQYQQYQQAQQQYQPQQHEQHEQQYQQQPQQYGQQQPHQPQQYGQQPQQPQRYEQSYEQQQYGTGYPGGYDTPGQLGQQYDGNWETGQAAMPYGATPADPYGGQNPDLYGTPEAYPPPQPPGRRQNPPEPVIDWAPEEEARPEPEEEKHPFFTGEDDPEDEYDDEEPGRGRDSRGDDRERRSKSNKRKGKNGVACLVVAVVLAGGVGGVGYFGYQFWQGQFGAAEDYAGSGSGDVQVEIPKGALGNEIGNILKKAGVVKSVDAFVSAQQKNPRGISIQAGVYTLKKEMSAESAVTLMLDPASQANLVIPEGRRNAWVYEQLDKRLDLKPGTTKEIAFAKANSLGLPDWAKSHPDIKDPLEGFLFPASYPVAKGSKPEDALRRMVSRANQEYAKLDLDAKAKEHGLKGPWEVLTVASLVQVEGKYKHDFDKVARVVYNRLKPNNVETVGRLEFDSTVNYLKGESTLDVGTVEEMRKIKDPYNTYAYDVKGLIPGPISNPGVEALNSAMNPADGPWYYFVSINENKTVFSVTLKEHNRNVAEYEKERKQGQ</sequence>
<dbReference type="CDD" id="cd08010">
    <property type="entry name" value="MltG_like"/>
    <property type="match status" value="1"/>
</dbReference>
<evidence type="ECO:0000256" key="4">
    <source>
        <dbReference type="ARBA" id="ARBA00023136"/>
    </source>
</evidence>
<evidence type="ECO:0000256" key="6">
    <source>
        <dbReference type="ARBA" id="ARBA00023316"/>
    </source>
</evidence>
<accession>A0ABZ1LGE8</accession>
<feature type="region of interest" description="Disordered" evidence="8">
    <location>
        <begin position="1"/>
        <end position="273"/>
    </location>
</feature>
<evidence type="ECO:0000256" key="7">
    <source>
        <dbReference type="HAMAP-Rule" id="MF_02065"/>
    </source>
</evidence>
<keyword evidence="3 7" id="KW-1133">Transmembrane helix</keyword>
<gene>
    <name evidence="7 9" type="primary">mltG</name>
    <name evidence="9" type="ORF">OG814_31625</name>
</gene>
<dbReference type="Gene3D" id="3.30.1490.480">
    <property type="entry name" value="Endolytic murein transglycosylase"/>
    <property type="match status" value="1"/>
</dbReference>
<dbReference type="HAMAP" id="MF_02065">
    <property type="entry name" value="MltG"/>
    <property type="match status" value="1"/>
</dbReference>
<dbReference type="NCBIfam" id="TIGR00247">
    <property type="entry name" value="endolytic transglycosylase MltG"/>
    <property type="match status" value="1"/>
</dbReference>
<dbReference type="Pfam" id="PF02618">
    <property type="entry name" value="YceG"/>
    <property type="match status" value="1"/>
</dbReference>
<keyword evidence="10" id="KW-1185">Reference proteome</keyword>
<keyword evidence="5 7" id="KW-0456">Lyase</keyword>
<dbReference type="Proteomes" id="UP001622594">
    <property type="component" value="Chromosome"/>
</dbReference>
<evidence type="ECO:0000256" key="1">
    <source>
        <dbReference type="ARBA" id="ARBA00022475"/>
    </source>
</evidence>
<proteinExistence type="inferred from homology"/>
<organism evidence="9 10">
    <name type="scientific">Streptomyces zaomyceticus</name>
    <dbReference type="NCBI Taxonomy" id="68286"/>
    <lineage>
        <taxon>Bacteria</taxon>
        <taxon>Bacillati</taxon>
        <taxon>Actinomycetota</taxon>
        <taxon>Actinomycetes</taxon>
        <taxon>Kitasatosporales</taxon>
        <taxon>Streptomycetaceae</taxon>
        <taxon>Streptomyces</taxon>
    </lineage>
</organism>
<dbReference type="EMBL" id="CP108188">
    <property type="protein sequence ID" value="WTR73514.1"/>
    <property type="molecule type" value="Genomic_DNA"/>
</dbReference>
<feature type="transmembrane region" description="Helical" evidence="7">
    <location>
        <begin position="278"/>
        <end position="299"/>
    </location>
</feature>
<comment type="similarity">
    <text evidence="7">Belongs to the transglycosylase MltG family.</text>
</comment>
<comment type="catalytic activity">
    <reaction evidence="7">
        <text>a peptidoglycan chain = a peptidoglycan chain with N-acetyl-1,6-anhydromuramyl-[peptide] at the reducing end + a peptidoglycan chain with N-acetylglucosamine at the non-reducing end.</text>
        <dbReference type="EC" id="4.2.2.29"/>
    </reaction>
</comment>
<comment type="subcellular location">
    <subcellularLocation>
        <location evidence="7">Cell membrane</location>
        <topology evidence="7">Single-pass membrane protein</topology>
    </subcellularLocation>
</comment>
<feature type="site" description="Important for catalytic activity" evidence="7">
    <location>
        <position position="506"/>
    </location>
</feature>
<keyword evidence="4 7" id="KW-0472">Membrane</keyword>
<dbReference type="Gene3D" id="3.30.160.60">
    <property type="entry name" value="Classic Zinc Finger"/>
    <property type="match status" value="1"/>
</dbReference>
<protein>
    <recommendedName>
        <fullName evidence="7">Endolytic murein transglycosylase</fullName>
        <ecNumber evidence="7">4.2.2.29</ecNumber>
    </recommendedName>
    <alternativeName>
        <fullName evidence="7">Peptidoglycan lytic transglycosylase</fullName>
    </alternativeName>
    <alternativeName>
        <fullName evidence="7">Peptidoglycan polymerization terminase</fullName>
    </alternativeName>
</protein>
<keyword evidence="1 7" id="KW-1003">Cell membrane</keyword>
<dbReference type="InterPro" id="IPR003770">
    <property type="entry name" value="MLTG-like"/>
</dbReference>
<feature type="compositionally biased region" description="Basic and acidic residues" evidence="8">
    <location>
        <begin position="252"/>
        <end position="267"/>
    </location>
</feature>
<reference evidence="9 10" key="1">
    <citation type="submission" date="2022-10" db="EMBL/GenBank/DDBJ databases">
        <title>The complete genomes of actinobacterial strains from the NBC collection.</title>
        <authorList>
            <person name="Joergensen T.S."/>
            <person name="Alvarez Arevalo M."/>
            <person name="Sterndorff E.B."/>
            <person name="Faurdal D."/>
            <person name="Vuksanovic O."/>
            <person name="Mourched A.-S."/>
            <person name="Charusanti P."/>
            <person name="Shaw S."/>
            <person name="Blin K."/>
            <person name="Weber T."/>
        </authorList>
    </citation>
    <scope>NUCLEOTIDE SEQUENCE [LARGE SCALE GENOMIC DNA]</scope>
    <source>
        <strain evidence="9 10">NBC_00123</strain>
    </source>
</reference>
<feature type="compositionally biased region" description="Basic and acidic residues" evidence="8">
    <location>
        <begin position="223"/>
        <end position="235"/>
    </location>
</feature>
<feature type="compositionally biased region" description="Acidic residues" evidence="8">
    <location>
        <begin position="239"/>
        <end position="251"/>
    </location>
</feature>
<comment type="function">
    <text evidence="7">Functions as a peptidoglycan terminase that cleaves nascent peptidoglycan strands endolytically to terminate their elongation.</text>
</comment>
<evidence type="ECO:0000256" key="3">
    <source>
        <dbReference type="ARBA" id="ARBA00022989"/>
    </source>
</evidence>
<dbReference type="PANTHER" id="PTHR30518:SF2">
    <property type="entry name" value="ENDOLYTIC MUREIN TRANSGLYCOSYLASE"/>
    <property type="match status" value="1"/>
</dbReference>
<feature type="compositionally biased region" description="Low complexity" evidence="8">
    <location>
        <begin position="63"/>
        <end position="160"/>
    </location>
</feature>
<evidence type="ECO:0000256" key="8">
    <source>
        <dbReference type="SAM" id="MobiDB-lite"/>
    </source>
</evidence>
<name>A0ABZ1LGE8_9ACTN</name>
<keyword evidence="6 7" id="KW-0961">Cell wall biogenesis/degradation</keyword>
<feature type="compositionally biased region" description="Polar residues" evidence="8">
    <location>
        <begin position="26"/>
        <end position="42"/>
    </location>
</feature>
<evidence type="ECO:0000256" key="2">
    <source>
        <dbReference type="ARBA" id="ARBA00022692"/>
    </source>
</evidence>
<dbReference type="EC" id="4.2.2.29" evidence="7"/>
<evidence type="ECO:0000256" key="5">
    <source>
        <dbReference type="ARBA" id="ARBA00023239"/>
    </source>
</evidence>
<dbReference type="PANTHER" id="PTHR30518">
    <property type="entry name" value="ENDOLYTIC MUREIN TRANSGLYCOSYLASE"/>
    <property type="match status" value="1"/>
</dbReference>
<dbReference type="RefSeq" id="WP_406336268.1">
    <property type="nucleotide sequence ID" value="NZ_CP108188.1"/>
</dbReference>